<evidence type="ECO:0000259" key="1">
    <source>
        <dbReference type="PROSITE" id="PS50404"/>
    </source>
</evidence>
<evidence type="ECO:0000313" key="3">
    <source>
        <dbReference type="Proteomes" id="UP000199675"/>
    </source>
</evidence>
<dbReference type="SUPFAM" id="SSF52833">
    <property type="entry name" value="Thioredoxin-like"/>
    <property type="match status" value="1"/>
</dbReference>
<protein>
    <submittedName>
        <fullName evidence="2">Glutathione S-transferase</fullName>
    </submittedName>
</protein>
<dbReference type="SFLD" id="SFLDS00019">
    <property type="entry name" value="Glutathione_Transferase_(cytos"/>
    <property type="match status" value="1"/>
</dbReference>
<dbReference type="Proteomes" id="UP000199675">
    <property type="component" value="Unassembled WGS sequence"/>
</dbReference>
<dbReference type="Gene3D" id="3.40.30.10">
    <property type="entry name" value="Glutaredoxin"/>
    <property type="match status" value="1"/>
</dbReference>
<dbReference type="Gene3D" id="1.20.1050.10">
    <property type="match status" value="1"/>
</dbReference>
<keyword evidence="3" id="KW-1185">Reference proteome</keyword>
<dbReference type="PANTHER" id="PTHR44051:SF8">
    <property type="entry name" value="GLUTATHIONE S-TRANSFERASE GSTA"/>
    <property type="match status" value="1"/>
</dbReference>
<name>A0A1H2WK22_9GAMM</name>
<evidence type="ECO:0000313" key="2">
    <source>
        <dbReference type="EMBL" id="SDW80990.1"/>
    </source>
</evidence>
<dbReference type="AlphaFoldDB" id="A0A1H2WK22"/>
<dbReference type="InterPro" id="IPR036282">
    <property type="entry name" value="Glutathione-S-Trfase_C_sf"/>
</dbReference>
<dbReference type="PANTHER" id="PTHR44051">
    <property type="entry name" value="GLUTATHIONE S-TRANSFERASE-RELATED"/>
    <property type="match status" value="1"/>
</dbReference>
<reference evidence="2 3" key="1">
    <citation type="submission" date="2016-10" db="EMBL/GenBank/DDBJ databases">
        <authorList>
            <person name="de Groot N.N."/>
        </authorList>
    </citation>
    <scope>NUCLEOTIDE SEQUENCE [LARGE SCALE GENOMIC DNA]</scope>
    <source>
        <strain evidence="2 3">CGMCC 1.7059</strain>
    </source>
</reference>
<dbReference type="PROSITE" id="PS50404">
    <property type="entry name" value="GST_NTER"/>
    <property type="match status" value="1"/>
</dbReference>
<feature type="domain" description="GST N-terminal" evidence="1">
    <location>
        <begin position="4"/>
        <end position="90"/>
    </location>
</feature>
<organism evidence="2 3">
    <name type="scientific">Marinobacter mobilis</name>
    <dbReference type="NCBI Taxonomy" id="488533"/>
    <lineage>
        <taxon>Bacteria</taxon>
        <taxon>Pseudomonadati</taxon>
        <taxon>Pseudomonadota</taxon>
        <taxon>Gammaproteobacteria</taxon>
        <taxon>Pseudomonadales</taxon>
        <taxon>Marinobacteraceae</taxon>
        <taxon>Marinobacter</taxon>
    </lineage>
</organism>
<dbReference type="GO" id="GO:0016740">
    <property type="term" value="F:transferase activity"/>
    <property type="evidence" value="ECO:0007669"/>
    <property type="project" value="UniProtKB-KW"/>
</dbReference>
<dbReference type="RefSeq" id="WP_091812438.1">
    <property type="nucleotide sequence ID" value="NZ_FNNE01000004.1"/>
</dbReference>
<dbReference type="InterPro" id="IPR036249">
    <property type="entry name" value="Thioredoxin-like_sf"/>
</dbReference>
<dbReference type="InterPro" id="IPR004045">
    <property type="entry name" value="Glutathione_S-Trfase_N"/>
</dbReference>
<dbReference type="EMBL" id="FNNE01000004">
    <property type="protein sequence ID" value="SDW80990.1"/>
    <property type="molecule type" value="Genomic_DNA"/>
</dbReference>
<dbReference type="STRING" id="488533.SAMN04487960_104194"/>
<proteinExistence type="predicted"/>
<accession>A0A1H2WK22</accession>
<dbReference type="CDD" id="cd03046">
    <property type="entry name" value="GST_N_GTT1_like"/>
    <property type="match status" value="1"/>
</dbReference>
<keyword evidence="2" id="KW-0808">Transferase</keyword>
<dbReference type="OrthoDB" id="5740960at2"/>
<dbReference type="InterPro" id="IPR040079">
    <property type="entry name" value="Glutathione_S-Trfase"/>
</dbReference>
<sequence>MKIKKLKLYHFPATRSARVRWALHETVGDDFEVQTVQLYSGEQYRDDYLLKNPNHNVPLLEISMEDGSVHRMLESVAMVEWLIDAFPEQRLSPPTGLSLERADYLQMLHFGGTWMDMMLWQIRIHEHVLPSAQADSRTIERYRQKFVEEVEPQLKERLDRNAFICGEEFSGADIVIGHNVTWARGYKLCQDDIFRGYLSRLSKRPAFLKAFEDARDFSPEVPNKDRMKKFSG</sequence>
<dbReference type="Pfam" id="PF02798">
    <property type="entry name" value="GST_N"/>
    <property type="match status" value="1"/>
</dbReference>
<dbReference type="SFLD" id="SFLDG00358">
    <property type="entry name" value="Main_(cytGST)"/>
    <property type="match status" value="1"/>
</dbReference>
<dbReference type="SUPFAM" id="SSF47616">
    <property type="entry name" value="GST C-terminal domain-like"/>
    <property type="match status" value="1"/>
</dbReference>
<gene>
    <name evidence="2" type="ORF">SAMN04487960_104194</name>
</gene>